<sequence length="704" mass="77479">MAKRDLKYTRNIGIMAHIDAGKTTTSERILYYTGKTHKIGEVHEGAATMDWMVQEQERGITITSAATTAFWHYNGDTYQINLIDTPGHVDFTVEVERSLRVLDGTVATFCAVGRVQPQSETVWRQADKYGVPKIAYVNKMDRVGADFLACVEEIKQKLGATAVPVCLPIGAEDKFEGIVDLIDMKAIFYDSSEELVNYKEGEIPADLKGEAARWRDILLEAAAECDETLMEKYFEDPDSLTRDEIIAAIRKGTISMQIVPACCGSSFKNKGVQFLLDNVMRYLPSPLDKGAVSGTNPKTGAEVTRKPSADEPFAALVFKIATDPFVGRLAFLRAYSGHLDAGSYVFNTRTGKKERVARLYQMHSNHQNPIEFVEAGDICAAVGFKDLRTGDTVCDEDHQITLESMEFPDPVIGIAVEPKTQKDLDKLGIALGKLAEEDPTFTVKSDVETGQTVISGMGELHLDIIVDRLRREFGVDINQGAPQVNYKESITGSHQLREVFKKQTGGRGKFADIIVNISPADEGVTGLQFINSVKGGNVPKEFIPSVEKGFQSAMLNGVLAGYEVPSLKVELLDGSYHPVDSDQLSFELAARMAFRHACPKCHPVLLEPIMSLEVVTPEEYMGDIVGDLNRRRGQIVAMDSTANGARIVKAYVPLAEQFGYVTVLRTLSSGRATSTMTFDHYAEVPATLAKTIVEKSGYRPLDEE</sequence>
<dbReference type="PRINTS" id="PR00315">
    <property type="entry name" value="ELONGATNFCT"/>
</dbReference>
<dbReference type="InterPro" id="IPR004540">
    <property type="entry name" value="Transl_elong_EFG/EF2"/>
</dbReference>
<evidence type="ECO:0000259" key="8">
    <source>
        <dbReference type="PROSITE" id="PS51722"/>
    </source>
</evidence>
<dbReference type="InterPro" id="IPR009000">
    <property type="entry name" value="Transl_B-barrel_sf"/>
</dbReference>
<dbReference type="CDD" id="cd16262">
    <property type="entry name" value="EFG_III"/>
    <property type="match status" value="1"/>
</dbReference>
<dbReference type="FunFam" id="3.30.230.10:FF:000003">
    <property type="entry name" value="Elongation factor G"/>
    <property type="match status" value="1"/>
</dbReference>
<dbReference type="SMART" id="SM00889">
    <property type="entry name" value="EFG_IV"/>
    <property type="match status" value="1"/>
</dbReference>
<name>A0A0B4N066_9BACT</name>
<dbReference type="InterPro" id="IPR000640">
    <property type="entry name" value="EFG_V-like"/>
</dbReference>
<evidence type="ECO:0000256" key="7">
    <source>
        <dbReference type="NCBIfam" id="TIGR00484"/>
    </source>
</evidence>
<dbReference type="AlphaFoldDB" id="A0A0B4N066"/>
<comment type="subcellular location">
    <subcellularLocation>
        <location evidence="6">Cytoplasm</location>
    </subcellularLocation>
</comment>
<dbReference type="InterPro" id="IPR009022">
    <property type="entry name" value="EFG_III"/>
</dbReference>
<dbReference type="SUPFAM" id="SSF50447">
    <property type="entry name" value="Translation proteins"/>
    <property type="match status" value="1"/>
</dbReference>
<reference evidence="9" key="1">
    <citation type="submission" date="2014-03" db="EMBL/GenBank/DDBJ databases">
        <title>A sequence of cellulolytic fosmid clone of goat rumen metagenome.</title>
        <authorList>
            <person name="Lee K.-T."/>
            <person name="Kim J.-Y."/>
            <person name="Kim Y.-J."/>
            <person name="Ahn J.-H."/>
            <person name="Park M.-N."/>
            <person name="Kim J.-H."/>
            <person name="Kim T.-H."/>
        </authorList>
    </citation>
    <scope>NUCLEOTIDE SEQUENCE</scope>
</reference>
<dbReference type="CDD" id="cd04088">
    <property type="entry name" value="EFG_mtEFG_II"/>
    <property type="match status" value="1"/>
</dbReference>
<dbReference type="FunFam" id="2.40.30.10:FF:000006">
    <property type="entry name" value="Elongation factor G"/>
    <property type="match status" value="1"/>
</dbReference>
<dbReference type="HAMAP" id="MF_00054_B">
    <property type="entry name" value="EF_G_EF_2_B"/>
    <property type="match status" value="1"/>
</dbReference>
<dbReference type="InterPro" id="IPR005517">
    <property type="entry name" value="Transl_elong_EFG/EF2_IV"/>
</dbReference>
<evidence type="ECO:0000256" key="1">
    <source>
        <dbReference type="ARBA" id="ARBA00005870"/>
    </source>
</evidence>
<proteinExistence type="inferred from homology"/>
<dbReference type="GO" id="GO:0003924">
    <property type="term" value="F:GTPase activity"/>
    <property type="evidence" value="ECO:0007669"/>
    <property type="project" value="InterPro"/>
</dbReference>
<dbReference type="InterPro" id="IPR035649">
    <property type="entry name" value="EFG_V"/>
</dbReference>
<dbReference type="PROSITE" id="PS00301">
    <property type="entry name" value="G_TR_1"/>
    <property type="match status" value="1"/>
</dbReference>
<evidence type="ECO:0000256" key="3">
    <source>
        <dbReference type="ARBA" id="ARBA00022768"/>
    </source>
</evidence>
<dbReference type="EMBL" id="KJ631397">
    <property type="protein sequence ID" value="AIF26159.1"/>
    <property type="molecule type" value="Genomic_DNA"/>
</dbReference>
<evidence type="ECO:0000256" key="4">
    <source>
        <dbReference type="ARBA" id="ARBA00022917"/>
    </source>
</evidence>
<feature type="binding site" evidence="6">
    <location>
        <begin position="138"/>
        <end position="141"/>
    </location>
    <ligand>
        <name>GTP</name>
        <dbReference type="ChEBI" id="CHEBI:37565"/>
    </ligand>
</feature>
<dbReference type="CDD" id="cd01886">
    <property type="entry name" value="EF-G"/>
    <property type="match status" value="1"/>
</dbReference>
<dbReference type="CDD" id="cd03713">
    <property type="entry name" value="EFG_mtEFG_C"/>
    <property type="match status" value="1"/>
</dbReference>
<dbReference type="NCBIfam" id="TIGR00484">
    <property type="entry name" value="EF-G"/>
    <property type="match status" value="1"/>
</dbReference>
<dbReference type="FunFam" id="3.30.70.240:FF:000001">
    <property type="entry name" value="Elongation factor G"/>
    <property type="match status" value="1"/>
</dbReference>
<keyword evidence="2 6" id="KW-0547">Nucleotide-binding</keyword>
<dbReference type="InterPro" id="IPR053905">
    <property type="entry name" value="EF-G-like_DII"/>
</dbReference>
<dbReference type="Pfam" id="PF00009">
    <property type="entry name" value="GTP_EFTU"/>
    <property type="match status" value="1"/>
</dbReference>
<dbReference type="PROSITE" id="PS51722">
    <property type="entry name" value="G_TR_2"/>
    <property type="match status" value="1"/>
</dbReference>
<dbReference type="CDD" id="cd01434">
    <property type="entry name" value="EFG_mtEFG1_IV"/>
    <property type="match status" value="1"/>
</dbReference>
<dbReference type="InterPro" id="IPR020568">
    <property type="entry name" value="Ribosomal_Su5_D2-typ_SF"/>
</dbReference>
<dbReference type="InterPro" id="IPR000795">
    <property type="entry name" value="T_Tr_GTP-bd_dom"/>
</dbReference>
<dbReference type="SUPFAM" id="SSF52540">
    <property type="entry name" value="P-loop containing nucleoside triphosphate hydrolases"/>
    <property type="match status" value="1"/>
</dbReference>
<dbReference type="InterPro" id="IPR047872">
    <property type="entry name" value="EFG_IV"/>
</dbReference>
<dbReference type="NCBIfam" id="NF009381">
    <property type="entry name" value="PRK12740.1-5"/>
    <property type="match status" value="1"/>
</dbReference>
<organism evidence="9">
    <name type="scientific">uncultured bacterium Ad_143_A19</name>
    <dbReference type="NCBI Taxonomy" id="1489305"/>
    <lineage>
        <taxon>Bacteria</taxon>
        <taxon>environmental samples</taxon>
    </lineage>
</organism>
<feature type="binding site" evidence="6">
    <location>
        <begin position="16"/>
        <end position="23"/>
    </location>
    <ligand>
        <name>GTP</name>
        <dbReference type="ChEBI" id="CHEBI:37565"/>
    </ligand>
</feature>
<dbReference type="GO" id="GO:0003746">
    <property type="term" value="F:translation elongation factor activity"/>
    <property type="evidence" value="ECO:0007669"/>
    <property type="project" value="UniProtKB-UniRule"/>
</dbReference>
<dbReference type="SUPFAM" id="SSF54980">
    <property type="entry name" value="EF-G C-terminal domain-like"/>
    <property type="match status" value="2"/>
</dbReference>
<dbReference type="InterPro" id="IPR014721">
    <property type="entry name" value="Ribsml_uS5_D2-typ_fold_subgr"/>
</dbReference>
<dbReference type="Gene3D" id="2.40.30.10">
    <property type="entry name" value="Translation factors"/>
    <property type="match status" value="1"/>
</dbReference>
<keyword evidence="4 6" id="KW-0648">Protein biosynthesis</keyword>
<dbReference type="Gene3D" id="3.30.70.870">
    <property type="entry name" value="Elongation Factor G (Translational Gtpase), domain 3"/>
    <property type="match status" value="1"/>
</dbReference>
<dbReference type="InterPro" id="IPR035647">
    <property type="entry name" value="EFG_III/V"/>
</dbReference>
<gene>
    <name evidence="6" type="primary">fusA</name>
</gene>
<dbReference type="FunFam" id="3.40.50.300:FF:000029">
    <property type="entry name" value="Elongation factor G"/>
    <property type="match status" value="1"/>
</dbReference>
<comment type="function">
    <text evidence="6">Catalyzes the GTP-dependent ribosomal translocation step during translation elongation. During this step, the ribosome changes from the pre-translocational (PRE) to the post-translocational (POST) state as the newly formed A-site-bound peptidyl-tRNA and P-site-bound deacylated tRNA move to the P and E sites, respectively. Catalyzes the coordinated movement of the two tRNA molecules, the mRNA and conformational changes in the ribosome.</text>
</comment>
<evidence type="ECO:0000256" key="5">
    <source>
        <dbReference type="ARBA" id="ARBA00023134"/>
    </source>
</evidence>
<dbReference type="InterPro" id="IPR031157">
    <property type="entry name" value="G_TR_CS"/>
</dbReference>
<keyword evidence="3 6" id="KW-0251">Elongation factor</keyword>
<dbReference type="InterPro" id="IPR027417">
    <property type="entry name" value="P-loop_NTPase"/>
</dbReference>
<dbReference type="Gene3D" id="3.40.50.300">
    <property type="entry name" value="P-loop containing nucleotide triphosphate hydrolases"/>
    <property type="match status" value="1"/>
</dbReference>
<dbReference type="PANTHER" id="PTHR43261">
    <property type="entry name" value="TRANSLATION ELONGATION FACTOR G-RELATED"/>
    <property type="match status" value="1"/>
</dbReference>
<dbReference type="InterPro" id="IPR005225">
    <property type="entry name" value="Small_GTP-bd"/>
</dbReference>
<dbReference type="PANTHER" id="PTHR43261:SF1">
    <property type="entry name" value="RIBOSOME-RELEASING FACTOR 2, MITOCHONDRIAL"/>
    <property type="match status" value="1"/>
</dbReference>
<dbReference type="InterPro" id="IPR041095">
    <property type="entry name" value="EFG_II"/>
</dbReference>
<dbReference type="Pfam" id="PF14492">
    <property type="entry name" value="EFG_III"/>
    <property type="match status" value="1"/>
</dbReference>
<keyword evidence="5 6" id="KW-0342">GTP-binding</keyword>
<dbReference type="Gene3D" id="3.30.230.10">
    <property type="match status" value="1"/>
</dbReference>
<dbReference type="SMART" id="SM00838">
    <property type="entry name" value="EFG_C"/>
    <property type="match status" value="1"/>
</dbReference>
<dbReference type="GO" id="GO:0005525">
    <property type="term" value="F:GTP binding"/>
    <property type="evidence" value="ECO:0007669"/>
    <property type="project" value="UniProtKB-UniRule"/>
</dbReference>
<accession>A0A0B4N066</accession>
<feature type="binding site" evidence="6">
    <location>
        <begin position="84"/>
        <end position="88"/>
    </location>
    <ligand>
        <name>GTP</name>
        <dbReference type="ChEBI" id="CHEBI:37565"/>
    </ligand>
</feature>
<feature type="domain" description="Tr-type G" evidence="8">
    <location>
        <begin position="7"/>
        <end position="287"/>
    </location>
</feature>
<protein>
    <recommendedName>
        <fullName evidence="6 7">Elongation factor G</fullName>
        <shortName evidence="6">EF-G</shortName>
    </recommendedName>
</protein>
<dbReference type="Pfam" id="PF00679">
    <property type="entry name" value="EFG_C"/>
    <property type="match status" value="1"/>
</dbReference>
<dbReference type="SUPFAM" id="SSF54211">
    <property type="entry name" value="Ribosomal protein S5 domain 2-like"/>
    <property type="match status" value="1"/>
</dbReference>
<dbReference type="Pfam" id="PF03764">
    <property type="entry name" value="EFG_IV"/>
    <property type="match status" value="1"/>
</dbReference>
<evidence type="ECO:0000256" key="6">
    <source>
        <dbReference type="HAMAP-Rule" id="MF_00054"/>
    </source>
</evidence>
<comment type="similarity">
    <text evidence="1 6">Belongs to the TRAFAC class translation factor GTPase superfamily. Classic translation factor GTPase family. EF-G/EF-2 subfamily.</text>
</comment>
<dbReference type="GO" id="GO:0005737">
    <property type="term" value="C:cytoplasm"/>
    <property type="evidence" value="ECO:0007669"/>
    <property type="project" value="UniProtKB-SubCell"/>
</dbReference>
<dbReference type="FunFam" id="3.30.70.870:FF:000001">
    <property type="entry name" value="Elongation factor G"/>
    <property type="match status" value="1"/>
</dbReference>
<evidence type="ECO:0000313" key="9">
    <source>
        <dbReference type="EMBL" id="AIF26159.1"/>
    </source>
</evidence>
<keyword evidence="6" id="KW-0963">Cytoplasm</keyword>
<dbReference type="Pfam" id="PF22042">
    <property type="entry name" value="EF-G_D2"/>
    <property type="match status" value="1"/>
</dbReference>
<evidence type="ECO:0000256" key="2">
    <source>
        <dbReference type="ARBA" id="ARBA00022741"/>
    </source>
</evidence>
<dbReference type="Gene3D" id="3.30.70.240">
    <property type="match status" value="1"/>
</dbReference>
<dbReference type="NCBIfam" id="TIGR00231">
    <property type="entry name" value="small_GTP"/>
    <property type="match status" value="1"/>
</dbReference>
<dbReference type="GO" id="GO:0032790">
    <property type="term" value="P:ribosome disassembly"/>
    <property type="evidence" value="ECO:0007669"/>
    <property type="project" value="TreeGrafter"/>
</dbReference>